<dbReference type="STRING" id="268475.A0A0V1DNX7"/>
<protein>
    <recommendedName>
        <fullName evidence="3">PiggyBac transposable element-derived protein domain-containing protein</fullName>
    </recommendedName>
</protein>
<evidence type="ECO:0000313" key="2">
    <source>
        <dbReference type="Proteomes" id="UP000055024"/>
    </source>
</evidence>
<evidence type="ECO:0000313" key="1">
    <source>
        <dbReference type="EMBL" id="KRY63260.1"/>
    </source>
</evidence>
<dbReference type="Proteomes" id="UP000055024">
    <property type="component" value="Unassembled WGS sequence"/>
</dbReference>
<feature type="non-terminal residue" evidence="1">
    <location>
        <position position="35"/>
    </location>
</feature>
<comment type="caution">
    <text evidence="1">The sequence shown here is derived from an EMBL/GenBank/DDBJ whole genome shotgun (WGS) entry which is preliminary data.</text>
</comment>
<proteinExistence type="predicted"/>
<dbReference type="OrthoDB" id="5920035at2759"/>
<dbReference type="EMBL" id="JYDP01008791">
    <property type="protein sequence ID" value="KRY63260.1"/>
    <property type="molecule type" value="Genomic_DNA"/>
</dbReference>
<keyword evidence="2" id="KW-1185">Reference proteome</keyword>
<gene>
    <name evidence="1" type="ORF">T11_962</name>
</gene>
<sequence>MGGLDVMDKMLSSYQHELRSRKWWWNLFSHALNMA</sequence>
<reference evidence="1 2" key="1">
    <citation type="submission" date="2015-01" db="EMBL/GenBank/DDBJ databases">
        <title>Evolution of Trichinella species and genotypes.</title>
        <authorList>
            <person name="Korhonen P.K."/>
            <person name="Edoardo P."/>
            <person name="Giuseppe L.R."/>
            <person name="Gasser R.B."/>
        </authorList>
    </citation>
    <scope>NUCLEOTIDE SEQUENCE [LARGE SCALE GENOMIC DNA]</scope>
    <source>
        <strain evidence="1">ISS1029</strain>
    </source>
</reference>
<organism evidence="1 2">
    <name type="scientific">Trichinella zimbabwensis</name>
    <dbReference type="NCBI Taxonomy" id="268475"/>
    <lineage>
        <taxon>Eukaryota</taxon>
        <taxon>Metazoa</taxon>
        <taxon>Ecdysozoa</taxon>
        <taxon>Nematoda</taxon>
        <taxon>Enoplea</taxon>
        <taxon>Dorylaimia</taxon>
        <taxon>Trichinellida</taxon>
        <taxon>Trichinellidae</taxon>
        <taxon>Trichinella</taxon>
    </lineage>
</organism>
<dbReference type="AlphaFoldDB" id="A0A0V1DNX7"/>
<evidence type="ECO:0008006" key="3">
    <source>
        <dbReference type="Google" id="ProtNLM"/>
    </source>
</evidence>
<accession>A0A0V1DNX7</accession>
<name>A0A0V1DNX7_9BILA</name>